<dbReference type="Proteomes" id="UP000480185">
    <property type="component" value="Unassembled WGS sequence"/>
</dbReference>
<dbReference type="Pfam" id="PF18731">
    <property type="entry name" value="HEPN_Swt1"/>
    <property type="match status" value="1"/>
</dbReference>
<sequence>MPIEAADSMMIAYRKLYIIETSLRYVIQERMLEEYGPHWEFRASLQYLKRPSKSFHDMNLHELLNYFNTYPPLQKIFTAKQKVQLSHLTSIRNKIAHCKKLDNKEAQFLSELELCVKKVINSKILSTF</sequence>
<evidence type="ECO:0000313" key="3">
    <source>
        <dbReference type="Proteomes" id="UP000480185"/>
    </source>
</evidence>
<dbReference type="OrthoDB" id="2918763at2"/>
<evidence type="ECO:0000259" key="1">
    <source>
        <dbReference type="Pfam" id="PF18731"/>
    </source>
</evidence>
<dbReference type="RefSeq" id="WP_153728613.1">
    <property type="nucleotide sequence ID" value="NZ_WJNH01000006.1"/>
</dbReference>
<evidence type="ECO:0000313" key="2">
    <source>
        <dbReference type="EMBL" id="MRG86701.1"/>
    </source>
</evidence>
<accession>A0A6G1X6S2</accession>
<protein>
    <recommendedName>
        <fullName evidence="1">Swt1-like HEPN domain-containing protein</fullName>
    </recommendedName>
</protein>
<organism evidence="2 3">
    <name type="scientific">Salinibacillus xinjiangensis</name>
    <dbReference type="NCBI Taxonomy" id="1229268"/>
    <lineage>
        <taxon>Bacteria</taxon>
        <taxon>Bacillati</taxon>
        <taxon>Bacillota</taxon>
        <taxon>Bacilli</taxon>
        <taxon>Bacillales</taxon>
        <taxon>Bacillaceae</taxon>
        <taxon>Salinibacillus</taxon>
    </lineage>
</organism>
<feature type="domain" description="Swt1-like HEPN" evidence="1">
    <location>
        <begin position="14"/>
        <end position="107"/>
    </location>
</feature>
<comment type="caution">
    <text evidence="2">The sequence shown here is derived from an EMBL/GenBank/DDBJ whole genome shotgun (WGS) entry which is preliminary data.</text>
</comment>
<gene>
    <name evidence="2" type="ORF">GH754_10300</name>
</gene>
<keyword evidence="3" id="KW-1185">Reference proteome</keyword>
<name>A0A6G1X6S2_9BACI</name>
<dbReference type="EMBL" id="WJNH01000006">
    <property type="protein sequence ID" value="MRG86701.1"/>
    <property type="molecule type" value="Genomic_DNA"/>
</dbReference>
<dbReference type="AlphaFoldDB" id="A0A6G1X6S2"/>
<reference evidence="2 3" key="1">
    <citation type="submission" date="2019-11" db="EMBL/GenBank/DDBJ databases">
        <authorList>
            <person name="Li J."/>
        </authorList>
    </citation>
    <scope>NUCLEOTIDE SEQUENCE [LARGE SCALE GENOMIC DNA]</scope>
    <source>
        <strain evidence="2 3">J4</strain>
    </source>
</reference>
<proteinExistence type="predicted"/>
<dbReference type="InterPro" id="IPR041650">
    <property type="entry name" value="HEPN_Swt1"/>
</dbReference>